<reference evidence="3" key="1">
    <citation type="submission" date="2013-08" db="EMBL/GenBank/DDBJ databases">
        <authorList>
            <person name="Mendez C."/>
            <person name="Richter M."/>
            <person name="Ferrer M."/>
            <person name="Sanchez J."/>
        </authorList>
    </citation>
    <scope>NUCLEOTIDE SEQUENCE</scope>
</reference>
<dbReference type="InterPro" id="IPR000361">
    <property type="entry name" value="ATAP_core_dom"/>
</dbReference>
<dbReference type="EMBL" id="AUZY01001025">
    <property type="protein sequence ID" value="EQD76576.1"/>
    <property type="molecule type" value="Genomic_DNA"/>
</dbReference>
<dbReference type="GO" id="GO:0016226">
    <property type="term" value="P:iron-sulfur cluster assembly"/>
    <property type="evidence" value="ECO:0007669"/>
    <property type="project" value="TreeGrafter"/>
</dbReference>
<feature type="compositionally biased region" description="Gly residues" evidence="1">
    <location>
        <begin position="135"/>
        <end position="150"/>
    </location>
</feature>
<feature type="domain" description="Core" evidence="2">
    <location>
        <begin position="5"/>
        <end position="116"/>
    </location>
</feature>
<evidence type="ECO:0000259" key="2">
    <source>
        <dbReference type="Pfam" id="PF01521"/>
    </source>
</evidence>
<dbReference type="GO" id="GO:0005506">
    <property type="term" value="F:iron ion binding"/>
    <property type="evidence" value="ECO:0007669"/>
    <property type="project" value="TreeGrafter"/>
</dbReference>
<gene>
    <name evidence="3" type="ORF">B1B_01594</name>
</gene>
<proteinExistence type="predicted"/>
<dbReference type="GO" id="GO:0051539">
    <property type="term" value="F:4 iron, 4 sulfur cluster binding"/>
    <property type="evidence" value="ECO:0007669"/>
    <property type="project" value="TreeGrafter"/>
</dbReference>
<sequence>MNSIKVDVTKEAQDQVRELIKNQEPGTAVRVYLELGGGGCGCGSGGGGCGGGGGGHGGARFGMAFDQQKSGDHIVKVDGFSLLVDDDSAEMLDGAQIDFVQSLDRTGFRINAPKLQSPEDHEEHSTPAGKEGSAEAGGGCGCGSGGCGCG</sequence>
<dbReference type="Pfam" id="PF01521">
    <property type="entry name" value="Fe-S_biosyn"/>
    <property type="match status" value="1"/>
</dbReference>
<accession>T1BUG9</accession>
<dbReference type="AlphaFoldDB" id="T1BUG9"/>
<comment type="caution">
    <text evidence="3">The sequence shown here is derived from an EMBL/GenBank/DDBJ whole genome shotgun (WGS) entry which is preliminary data.</text>
</comment>
<dbReference type="PANTHER" id="PTHR43011">
    <property type="entry name" value="IRON-SULFUR CLUSTER ASSEMBLY 2 HOMOLOG, MITOCHONDRIAL"/>
    <property type="match status" value="1"/>
</dbReference>
<protein>
    <submittedName>
        <fullName evidence="3">FeS cluster biogenesis domain protein</fullName>
    </submittedName>
</protein>
<reference evidence="3" key="2">
    <citation type="journal article" date="2014" name="ISME J.">
        <title>Microbial stratification in low pH oxic and suboxic macroscopic growths along an acid mine drainage.</title>
        <authorList>
            <person name="Mendez-Garcia C."/>
            <person name="Mesa V."/>
            <person name="Sprenger R.R."/>
            <person name="Richter M."/>
            <person name="Diez M.S."/>
            <person name="Solano J."/>
            <person name="Bargiela R."/>
            <person name="Golyshina O.V."/>
            <person name="Manteca A."/>
            <person name="Ramos J.L."/>
            <person name="Gallego J.R."/>
            <person name="Llorente I."/>
            <person name="Martins Dos Santos V.A."/>
            <person name="Jensen O.N."/>
            <person name="Pelaez A.I."/>
            <person name="Sanchez J."/>
            <person name="Ferrer M."/>
        </authorList>
    </citation>
    <scope>NUCLEOTIDE SEQUENCE</scope>
</reference>
<evidence type="ECO:0000313" key="3">
    <source>
        <dbReference type="EMBL" id="EQD76576.1"/>
    </source>
</evidence>
<feature type="region of interest" description="Disordered" evidence="1">
    <location>
        <begin position="111"/>
        <end position="150"/>
    </location>
</feature>
<dbReference type="Gene3D" id="2.60.300.12">
    <property type="entry name" value="HesB-like domain"/>
    <property type="match status" value="1"/>
</dbReference>
<dbReference type="GO" id="GO:0051537">
    <property type="term" value="F:2 iron, 2 sulfur cluster binding"/>
    <property type="evidence" value="ECO:0007669"/>
    <property type="project" value="TreeGrafter"/>
</dbReference>
<dbReference type="PANTHER" id="PTHR43011:SF1">
    <property type="entry name" value="IRON-SULFUR CLUSTER ASSEMBLY 2 HOMOLOG, MITOCHONDRIAL"/>
    <property type="match status" value="1"/>
</dbReference>
<dbReference type="InterPro" id="IPR035903">
    <property type="entry name" value="HesB-like_dom_sf"/>
</dbReference>
<dbReference type="SUPFAM" id="SSF89360">
    <property type="entry name" value="HesB-like domain"/>
    <property type="match status" value="1"/>
</dbReference>
<organism evidence="3">
    <name type="scientific">mine drainage metagenome</name>
    <dbReference type="NCBI Taxonomy" id="410659"/>
    <lineage>
        <taxon>unclassified sequences</taxon>
        <taxon>metagenomes</taxon>
        <taxon>ecological metagenomes</taxon>
    </lineage>
</organism>
<evidence type="ECO:0000256" key="1">
    <source>
        <dbReference type="SAM" id="MobiDB-lite"/>
    </source>
</evidence>
<name>T1BUG9_9ZZZZ</name>